<protein>
    <submittedName>
        <fullName evidence="12">Protein ROOT HAIR DEFECTIVE 3</fullName>
    </submittedName>
</protein>
<evidence type="ECO:0000256" key="6">
    <source>
        <dbReference type="ARBA" id="ARBA00023054"/>
    </source>
</evidence>
<dbReference type="PANTHER" id="PTHR45923:SF20">
    <property type="entry name" value="PROTEIN ROOT HAIR DEFECTIVE 3 HOMOLOG 2"/>
    <property type="match status" value="1"/>
</dbReference>
<dbReference type="Gene3D" id="3.40.50.300">
    <property type="entry name" value="P-loop containing nucleotide triphosphate hydrolases"/>
    <property type="match status" value="1"/>
</dbReference>
<proteinExistence type="inferred from homology"/>
<dbReference type="GO" id="GO:0016320">
    <property type="term" value="P:endoplasmic reticulum membrane fusion"/>
    <property type="evidence" value="ECO:0007669"/>
    <property type="project" value="TreeGrafter"/>
</dbReference>
<evidence type="ECO:0000256" key="10">
    <source>
        <dbReference type="SAM" id="Coils"/>
    </source>
</evidence>
<dbReference type="SUPFAM" id="SSF52540">
    <property type="entry name" value="P-loop containing nucleoside triphosphate hydrolases"/>
    <property type="match status" value="1"/>
</dbReference>
<keyword evidence="3" id="KW-0378">Hydrolase</keyword>
<dbReference type="FunFam" id="3.40.50.300:FF:002271">
    <property type="entry name" value="Protein ROOT HAIR DEFECTIVE 3 homolog"/>
    <property type="match status" value="1"/>
</dbReference>
<evidence type="ECO:0000256" key="1">
    <source>
        <dbReference type="ARBA" id="ARBA00022692"/>
    </source>
</evidence>
<sequence>MCHLSSNTVHSRILSPYSPSCQVYLNTVPVFPHGGVRLQNRKSKVELSVKSLPSLLFSYVKLLFLKHTSRAVGLSYTITMAEDCCSFQLISGAGVLNVEGLENFTRTTNLAQRRLSYAAVAIIGPQRKSTLLNQLFRTDFTMMDAYEGRGQTTQGIWIGKGIGIEPFTIAMDVEGSDSSERGQDGTTTFEKRSALFALAIADIVIINMWCHDIGREHAASRPLLKTVFEAMTRLFGARKTTLLFVLRDQTPTPLARLENILRRDIDQIWAAAAKTKALGWNLGDYFNVEIIALPNYVHEKERFNEQVALLRQRFIDSISPGGLVGDRKDVQPASGFSLRAEQIWKTIKENKDLDLPALEVMVATFRCEQIAKEKLSRLKLDETWLAMRKALKSGPVSEFGKKLSSILENYLSPYDMETMGYEERIRKDRRQRLETEALEAVYPAYAAMLQHLRSIALKSFKTKLEKTVTEKRGDGFKAFVDSCGRSIMLEFKKGCEDATIKKRVSGWVAGEANVKEKLQLEIENLKSDKKAEYEAEGKKIQKEKIKKGVTTSAGVVAGVTVGAALTLVSDPVTAAATGLGVSAATIQLIDVVRDVVRRRS</sequence>
<evidence type="ECO:0000256" key="9">
    <source>
        <dbReference type="PROSITE-ProRule" id="PRU01052"/>
    </source>
</evidence>
<comment type="caution">
    <text evidence="12">The sequence shown here is derived from an EMBL/GenBank/DDBJ whole genome shotgun (WGS) entry which is preliminary data.</text>
</comment>
<evidence type="ECO:0000256" key="2">
    <source>
        <dbReference type="ARBA" id="ARBA00022741"/>
    </source>
</evidence>
<keyword evidence="6 10" id="KW-0175">Coiled coil</keyword>
<keyword evidence="2" id="KW-0547">Nucleotide-binding</keyword>
<dbReference type="Proteomes" id="UP001164929">
    <property type="component" value="Chromosome 12"/>
</dbReference>
<keyword evidence="1" id="KW-0812">Transmembrane</keyword>
<evidence type="ECO:0000256" key="3">
    <source>
        <dbReference type="ARBA" id="ARBA00022801"/>
    </source>
</evidence>
<dbReference type="EMBL" id="JAQIZT010000012">
    <property type="protein sequence ID" value="KAJ6977971.1"/>
    <property type="molecule type" value="Genomic_DNA"/>
</dbReference>
<evidence type="ECO:0000256" key="5">
    <source>
        <dbReference type="ARBA" id="ARBA00022989"/>
    </source>
</evidence>
<dbReference type="GO" id="GO:0005783">
    <property type="term" value="C:endoplasmic reticulum"/>
    <property type="evidence" value="ECO:0007669"/>
    <property type="project" value="TreeGrafter"/>
</dbReference>
<dbReference type="InterPro" id="IPR027417">
    <property type="entry name" value="P-loop_NTPase"/>
</dbReference>
<keyword evidence="13" id="KW-1185">Reference proteome</keyword>
<dbReference type="Pfam" id="PF20428">
    <property type="entry name" value="Sey1_3HB"/>
    <property type="match status" value="1"/>
</dbReference>
<dbReference type="GO" id="GO:0005525">
    <property type="term" value="F:GTP binding"/>
    <property type="evidence" value="ECO:0007669"/>
    <property type="project" value="UniProtKB-KW"/>
</dbReference>
<dbReference type="PROSITE" id="PS51715">
    <property type="entry name" value="G_GB1_RHD3"/>
    <property type="match status" value="1"/>
</dbReference>
<dbReference type="Pfam" id="PF05879">
    <property type="entry name" value="RHD3_GTPase"/>
    <property type="match status" value="1"/>
</dbReference>
<dbReference type="AlphaFoldDB" id="A0AAD6M374"/>
<dbReference type="InterPro" id="IPR030386">
    <property type="entry name" value="G_GB1_RHD3_dom"/>
</dbReference>
<name>A0AAD6M374_9ROSI</name>
<evidence type="ECO:0000313" key="13">
    <source>
        <dbReference type="Proteomes" id="UP001164929"/>
    </source>
</evidence>
<evidence type="ECO:0000313" key="12">
    <source>
        <dbReference type="EMBL" id="KAJ6977971.1"/>
    </source>
</evidence>
<dbReference type="PANTHER" id="PTHR45923">
    <property type="entry name" value="PROTEIN SEY1"/>
    <property type="match status" value="1"/>
</dbReference>
<feature type="coiled-coil region" evidence="10">
    <location>
        <begin position="508"/>
        <end position="535"/>
    </location>
</feature>
<reference evidence="12" key="1">
    <citation type="journal article" date="2023" name="Mol. Ecol. Resour.">
        <title>Chromosome-level genome assembly of a triploid poplar Populus alba 'Berolinensis'.</title>
        <authorList>
            <person name="Chen S."/>
            <person name="Yu Y."/>
            <person name="Wang X."/>
            <person name="Wang S."/>
            <person name="Zhang T."/>
            <person name="Zhou Y."/>
            <person name="He R."/>
            <person name="Meng N."/>
            <person name="Wang Y."/>
            <person name="Liu W."/>
            <person name="Liu Z."/>
            <person name="Liu J."/>
            <person name="Guo Q."/>
            <person name="Huang H."/>
            <person name="Sederoff R.R."/>
            <person name="Wang G."/>
            <person name="Qu G."/>
            <person name="Chen S."/>
        </authorList>
    </citation>
    <scope>NUCLEOTIDE SEQUENCE</scope>
    <source>
        <strain evidence="12">SC-2020</strain>
    </source>
</reference>
<evidence type="ECO:0000256" key="4">
    <source>
        <dbReference type="ARBA" id="ARBA00022824"/>
    </source>
</evidence>
<organism evidence="12 13">
    <name type="scientific">Populus alba x Populus x berolinensis</name>
    <dbReference type="NCBI Taxonomy" id="444605"/>
    <lineage>
        <taxon>Eukaryota</taxon>
        <taxon>Viridiplantae</taxon>
        <taxon>Streptophyta</taxon>
        <taxon>Embryophyta</taxon>
        <taxon>Tracheophyta</taxon>
        <taxon>Spermatophyta</taxon>
        <taxon>Magnoliopsida</taxon>
        <taxon>eudicotyledons</taxon>
        <taxon>Gunneridae</taxon>
        <taxon>Pentapetalae</taxon>
        <taxon>rosids</taxon>
        <taxon>fabids</taxon>
        <taxon>Malpighiales</taxon>
        <taxon>Salicaceae</taxon>
        <taxon>Saliceae</taxon>
        <taxon>Populus</taxon>
    </lineage>
</organism>
<keyword evidence="4" id="KW-0256">Endoplasmic reticulum</keyword>
<accession>A0AAD6M374</accession>
<keyword evidence="5" id="KW-1133">Transmembrane helix</keyword>
<keyword evidence="8" id="KW-0472">Membrane</keyword>
<dbReference type="GO" id="GO:0003924">
    <property type="term" value="F:GTPase activity"/>
    <property type="evidence" value="ECO:0007669"/>
    <property type="project" value="TreeGrafter"/>
</dbReference>
<gene>
    <name evidence="12" type="ORF">NC653_029769</name>
</gene>
<comment type="similarity">
    <text evidence="9">Belongs to the TRAFAC class dynamin-like GTPase superfamily. GB1/RHD3 GTPase family.</text>
</comment>
<feature type="domain" description="GB1/RHD3-type G" evidence="11">
    <location>
        <begin position="114"/>
        <end position="327"/>
    </location>
</feature>
<evidence type="ECO:0000256" key="8">
    <source>
        <dbReference type="ARBA" id="ARBA00023136"/>
    </source>
</evidence>
<evidence type="ECO:0000256" key="7">
    <source>
        <dbReference type="ARBA" id="ARBA00023134"/>
    </source>
</evidence>
<dbReference type="InterPro" id="IPR008803">
    <property type="entry name" value="RHD3/Sey1"/>
</dbReference>
<dbReference type="InterPro" id="IPR046758">
    <property type="entry name" value="Sey1/RHD3-like_3HB"/>
</dbReference>
<evidence type="ECO:0000259" key="11">
    <source>
        <dbReference type="PROSITE" id="PS51715"/>
    </source>
</evidence>
<keyword evidence="7" id="KW-0342">GTP-binding</keyword>